<dbReference type="SUPFAM" id="SSF52540">
    <property type="entry name" value="P-loop containing nucleoside triphosphate hydrolases"/>
    <property type="match status" value="1"/>
</dbReference>
<dbReference type="PANTHER" id="PTHR11566">
    <property type="entry name" value="DYNAMIN"/>
    <property type="match status" value="1"/>
</dbReference>
<dbReference type="OrthoDB" id="5061070at2759"/>
<keyword evidence="2" id="KW-0342">GTP-binding</keyword>
<dbReference type="GO" id="GO:0003924">
    <property type="term" value="F:GTPase activity"/>
    <property type="evidence" value="ECO:0007669"/>
    <property type="project" value="InterPro"/>
</dbReference>
<dbReference type="InterPro" id="IPR003130">
    <property type="entry name" value="GED"/>
</dbReference>
<dbReference type="Pfam" id="PF01031">
    <property type="entry name" value="Dynamin_M"/>
    <property type="match status" value="1"/>
</dbReference>
<comment type="caution">
    <text evidence="6">The sequence shown here is derived from an EMBL/GenBank/DDBJ whole genome shotgun (WGS) entry which is preliminary data.</text>
</comment>
<evidence type="ECO:0000256" key="2">
    <source>
        <dbReference type="ARBA" id="ARBA00023134"/>
    </source>
</evidence>
<keyword evidence="7" id="KW-1185">Reference proteome</keyword>
<dbReference type="InterPro" id="IPR022812">
    <property type="entry name" value="Dynamin"/>
</dbReference>
<reference evidence="6" key="1">
    <citation type="submission" date="2020-11" db="EMBL/GenBank/DDBJ databases">
        <authorList>
            <consortium name="DOE Joint Genome Institute"/>
            <person name="Ahrendt S."/>
            <person name="Riley R."/>
            <person name="Andreopoulos W."/>
            <person name="Labutti K."/>
            <person name="Pangilinan J."/>
            <person name="Ruiz-Duenas F.J."/>
            <person name="Barrasa J.M."/>
            <person name="Sanchez-Garcia M."/>
            <person name="Camarero S."/>
            <person name="Miyauchi S."/>
            <person name="Serrano A."/>
            <person name="Linde D."/>
            <person name="Babiker R."/>
            <person name="Drula E."/>
            <person name="Ayuso-Fernandez I."/>
            <person name="Pacheco R."/>
            <person name="Padilla G."/>
            <person name="Ferreira P."/>
            <person name="Barriuso J."/>
            <person name="Kellner H."/>
            <person name="Castanera R."/>
            <person name="Alfaro M."/>
            <person name="Ramirez L."/>
            <person name="Pisabarro A.G."/>
            <person name="Kuo A."/>
            <person name="Tritt A."/>
            <person name="Lipzen A."/>
            <person name="He G."/>
            <person name="Yan M."/>
            <person name="Ng V."/>
            <person name="Cullen D."/>
            <person name="Martin F."/>
            <person name="Rosso M.-N."/>
            <person name="Henrissat B."/>
            <person name="Hibbett D."/>
            <person name="Martinez A.T."/>
            <person name="Grigoriev I.V."/>
        </authorList>
    </citation>
    <scope>NUCLEOTIDE SEQUENCE</scope>
    <source>
        <strain evidence="6">CBS 247.69</strain>
    </source>
</reference>
<dbReference type="CDD" id="cd08771">
    <property type="entry name" value="DLP_1"/>
    <property type="match status" value="1"/>
</dbReference>
<protein>
    <submittedName>
        <fullName evidence="6">P-loop containing nucleoside triphosphate hydrolase protein</fullName>
    </submittedName>
</protein>
<dbReference type="GO" id="GO:0005737">
    <property type="term" value="C:cytoplasm"/>
    <property type="evidence" value="ECO:0007669"/>
    <property type="project" value="TreeGrafter"/>
</dbReference>
<dbReference type="GO" id="GO:0005874">
    <property type="term" value="C:microtubule"/>
    <property type="evidence" value="ECO:0007669"/>
    <property type="project" value="TreeGrafter"/>
</dbReference>
<dbReference type="InterPro" id="IPR000375">
    <property type="entry name" value="Dynamin_stalk"/>
</dbReference>
<dbReference type="GO" id="GO:0008017">
    <property type="term" value="F:microtubule binding"/>
    <property type="evidence" value="ECO:0007669"/>
    <property type="project" value="TreeGrafter"/>
</dbReference>
<dbReference type="Gene3D" id="3.40.50.300">
    <property type="entry name" value="P-loop containing nucleotide triphosphate hydrolases"/>
    <property type="match status" value="1"/>
</dbReference>
<dbReference type="EMBL" id="MU150450">
    <property type="protein sequence ID" value="KAF9456165.1"/>
    <property type="molecule type" value="Genomic_DNA"/>
</dbReference>
<evidence type="ECO:0000313" key="7">
    <source>
        <dbReference type="Proteomes" id="UP000807353"/>
    </source>
</evidence>
<evidence type="ECO:0000259" key="4">
    <source>
        <dbReference type="PROSITE" id="PS51718"/>
    </source>
</evidence>
<proteinExistence type="predicted"/>
<accession>A0A9P5XSR4</accession>
<dbReference type="GO" id="GO:0031623">
    <property type="term" value="P:receptor internalization"/>
    <property type="evidence" value="ECO:0007669"/>
    <property type="project" value="TreeGrafter"/>
</dbReference>
<dbReference type="Proteomes" id="UP000807353">
    <property type="component" value="Unassembled WGS sequence"/>
</dbReference>
<evidence type="ECO:0000313" key="6">
    <source>
        <dbReference type="EMBL" id="KAF9456165.1"/>
    </source>
</evidence>
<dbReference type="InterPro" id="IPR001401">
    <property type="entry name" value="Dynamin_GTPase"/>
</dbReference>
<dbReference type="PROSITE" id="PS51718">
    <property type="entry name" value="G_DYNAMIN_2"/>
    <property type="match status" value="1"/>
</dbReference>
<feature type="domain" description="Dynamin-type G" evidence="4">
    <location>
        <begin position="24"/>
        <end position="333"/>
    </location>
</feature>
<evidence type="ECO:0000259" key="3">
    <source>
        <dbReference type="PROSITE" id="PS51388"/>
    </source>
</evidence>
<keyword evidence="1" id="KW-0547">Nucleotide-binding</keyword>
<dbReference type="GO" id="GO:0005525">
    <property type="term" value="F:GTP binding"/>
    <property type="evidence" value="ECO:0007669"/>
    <property type="project" value="InterPro"/>
</dbReference>
<feature type="domain" description="GED" evidence="3">
    <location>
        <begin position="628"/>
        <end position="724"/>
    </location>
</feature>
<dbReference type="InterPro" id="IPR045063">
    <property type="entry name" value="Dynamin_N"/>
</dbReference>
<dbReference type="SMART" id="SM00053">
    <property type="entry name" value="DYNc"/>
    <property type="match status" value="1"/>
</dbReference>
<dbReference type="Pfam" id="PF02212">
    <property type="entry name" value="GED"/>
    <property type="match status" value="1"/>
</dbReference>
<dbReference type="InterPro" id="IPR027417">
    <property type="entry name" value="P-loop_NTPase"/>
</dbReference>
<dbReference type="PRINTS" id="PR00195">
    <property type="entry name" value="DYNAMIN"/>
</dbReference>
<dbReference type="GO" id="GO:0005886">
    <property type="term" value="C:plasma membrane"/>
    <property type="evidence" value="ECO:0007669"/>
    <property type="project" value="TreeGrafter"/>
</dbReference>
<dbReference type="Gene3D" id="1.20.120.1240">
    <property type="entry name" value="Dynamin, middle domain"/>
    <property type="match status" value="1"/>
</dbReference>
<gene>
    <name evidence="6" type="ORF">BDZ94DRAFT_1230026</name>
    <name evidence="5" type="ORF">BDZ94DRAFT_1230367</name>
</gene>
<dbReference type="InterPro" id="IPR020850">
    <property type="entry name" value="GED_dom"/>
</dbReference>
<dbReference type="PROSITE" id="PS51388">
    <property type="entry name" value="GED"/>
    <property type="match status" value="1"/>
</dbReference>
<dbReference type="Pfam" id="PF00350">
    <property type="entry name" value="Dynamin_N"/>
    <property type="match status" value="1"/>
</dbReference>
<dbReference type="InterPro" id="IPR030381">
    <property type="entry name" value="G_DYNAMIN_dom"/>
</dbReference>
<keyword evidence="6" id="KW-0378">Hydrolase</keyword>
<name>A0A9P5XSR4_9AGAR</name>
<dbReference type="EMBL" id="MU150487">
    <property type="protein sequence ID" value="KAF9455948.1"/>
    <property type="molecule type" value="Genomic_DNA"/>
</dbReference>
<dbReference type="PANTHER" id="PTHR11566:SF131">
    <property type="entry name" value="GTPASE, PUTATIVE (AFU_ORTHOLOGUE AFUA_6G07630)-RELATED"/>
    <property type="match status" value="1"/>
</dbReference>
<dbReference type="AlphaFoldDB" id="A0A9P5XSR4"/>
<evidence type="ECO:0000256" key="1">
    <source>
        <dbReference type="ARBA" id="ARBA00022741"/>
    </source>
</evidence>
<organism evidence="6 7">
    <name type="scientific">Collybia nuda</name>
    <dbReference type="NCBI Taxonomy" id="64659"/>
    <lineage>
        <taxon>Eukaryota</taxon>
        <taxon>Fungi</taxon>
        <taxon>Dikarya</taxon>
        <taxon>Basidiomycota</taxon>
        <taxon>Agaricomycotina</taxon>
        <taxon>Agaricomycetes</taxon>
        <taxon>Agaricomycetidae</taxon>
        <taxon>Agaricales</taxon>
        <taxon>Tricholomatineae</taxon>
        <taxon>Clitocybaceae</taxon>
        <taxon>Collybia</taxon>
    </lineage>
</organism>
<evidence type="ECO:0000313" key="5">
    <source>
        <dbReference type="EMBL" id="KAF9455948.1"/>
    </source>
</evidence>
<sequence length="731" mass="81722">MNAKHIKYLLHLEKQLRSLGAQADIDLPCIVVIGNQSAGKSSLLESISGITVPRDANLSTRAPFHYRMTSTSQPFSVQVHLRYEYDLQGQRRRELVDVPFGPPLLERSAVELRLRQAQTAILQNMTDSAEIDAFLETSALELPSKIKGNGVLRFSKNIVCVDVCGPNLANLSFFDLPGFIQVGPYKTLIEDLVRSYISGNCIILMVLAMNGDFESHGAVEFVREVDPDGERTIGVLTKPDLADAGDHSTRDLWYSVLTGHIEPLKYGYYCTRQPTERERESQVTTEQARIQEMDFFRNTLPYSSTSEQSRLGTENLVSTVSDLLIKLILRSIPKMQAQIQATLGETSLAIDKLPKPAPIDPTAYLLNLLRIFGDNYQRAVEGGVNGGLFIQDIGKVFENFRNDMKATSPEFCPFPNANFAFTSFHNSLDDKREILPFSLKSRYYLEDIRQHIQKTVTRELPGNVPFEANRRLILHFQTFWATLVTKCQEGIKALVVAALKRGTDETFSDYGSLMSILGGVIEKLINTKFELMNTHTLVILEVEQGPFTLHGIDLNIEETKWLKKYHDAVRNLPAPMSFSSSQSNTNLPGAPPTTTGFPIAATAPATSTANTTTRTSPGDEILLNYQVELKFMAEVRAYFDFAYKRVADSVKGHVDVLFVQGIAKDIFSHLLSSLEITGPNAAERCATYLAEDPVTARKRAELVARQKRLRGAQEELISYVNKLREEAKNIL</sequence>